<evidence type="ECO:0000313" key="6">
    <source>
        <dbReference type="EMBL" id="MVW59284.1"/>
    </source>
</evidence>
<dbReference type="SUPFAM" id="SSF52151">
    <property type="entry name" value="FabD/lysophospholipase-like"/>
    <property type="match status" value="1"/>
</dbReference>
<dbReference type="InterPro" id="IPR002641">
    <property type="entry name" value="PNPLA_dom"/>
</dbReference>
<feature type="active site" description="Nucleophile" evidence="4">
    <location>
        <position position="118"/>
    </location>
</feature>
<dbReference type="InterPro" id="IPR016035">
    <property type="entry name" value="Acyl_Trfase/lysoPLipase"/>
</dbReference>
<feature type="short sequence motif" description="DGA/G" evidence="4">
    <location>
        <begin position="282"/>
        <end position="284"/>
    </location>
</feature>
<evidence type="ECO:0000256" key="3">
    <source>
        <dbReference type="ARBA" id="ARBA00023098"/>
    </source>
</evidence>
<dbReference type="InterPro" id="IPR050301">
    <property type="entry name" value="NTE"/>
</dbReference>
<feature type="domain" description="PNPLA" evidence="5">
    <location>
        <begin position="85"/>
        <end position="295"/>
    </location>
</feature>
<feature type="short sequence motif" description="GXGXXG" evidence="4">
    <location>
        <begin position="89"/>
        <end position="94"/>
    </location>
</feature>
<feature type="short sequence motif" description="GXSXG" evidence="4">
    <location>
        <begin position="116"/>
        <end position="120"/>
    </location>
</feature>
<sequence length="463" mass="51376">MVFIIQSYDSLIRKFVRISAGRHVDQTQGRSRFVLTHRGTDEANPIAPQRSRHVNTRDQSVLHEGTQAPAEVPKACATEFDSIALVLQGGGALGAYQAGVYEKLLEAGVEPTWVSGISIGAINSAIIAGNPREQRVERLREFWELVSASGDGIVGDRWTGVPLVDTLHAWVNQVAAGRVLVQGVPGFFEPRVPPPYLSWPGLGATSFYDTTPLRATLERLVDFDRINAREMRLSIGAVNVRTGNFAYFDNAKDHIGPEHVMASGALPPGFDAVEIDGERYWDGGMVSNTPLDWVLSARSRLHTLVFQVDLWSARGEVPKDLAAVATRMKEIQYSSRTRTATDAFRRTEKLRTAFNELLAMMPPDLAATPQAQMLAEASDPALYNIVELVYRSPTYEGQYKDFEFSRRTMKEHWQAGYADATKTLAHEEIFQLPRFECNPATYDFLTPPAHPLPLPPSAEKDPL</sequence>
<evidence type="ECO:0000256" key="2">
    <source>
        <dbReference type="ARBA" id="ARBA00022963"/>
    </source>
</evidence>
<evidence type="ECO:0000256" key="4">
    <source>
        <dbReference type="PROSITE-ProRule" id="PRU01161"/>
    </source>
</evidence>
<dbReference type="GO" id="GO:0016042">
    <property type="term" value="P:lipid catabolic process"/>
    <property type="evidence" value="ECO:0007669"/>
    <property type="project" value="UniProtKB-UniRule"/>
</dbReference>
<feature type="active site" description="Proton acceptor" evidence="4">
    <location>
        <position position="282"/>
    </location>
</feature>
<reference evidence="6 7" key="1">
    <citation type="submission" date="2019-12" db="EMBL/GenBank/DDBJ databases">
        <authorList>
            <person name="Li C."/>
            <person name="Zhao J."/>
        </authorList>
    </citation>
    <scope>NUCLEOTIDE SEQUENCE [LARGE SCALE GENOMIC DNA]</scope>
    <source>
        <strain evidence="6 7">NEAU-DD11</strain>
    </source>
</reference>
<keyword evidence="1 4" id="KW-0378">Hydrolase</keyword>
<organism evidence="6 7">
    <name type="scientific">Massilia cellulosiltytica</name>
    <dbReference type="NCBI Taxonomy" id="2683234"/>
    <lineage>
        <taxon>Bacteria</taxon>
        <taxon>Pseudomonadati</taxon>
        <taxon>Pseudomonadota</taxon>
        <taxon>Betaproteobacteria</taxon>
        <taxon>Burkholderiales</taxon>
        <taxon>Oxalobacteraceae</taxon>
        <taxon>Telluria group</taxon>
        <taxon>Massilia</taxon>
    </lineage>
</organism>
<evidence type="ECO:0000256" key="1">
    <source>
        <dbReference type="ARBA" id="ARBA00022801"/>
    </source>
</evidence>
<dbReference type="GO" id="GO:0016787">
    <property type="term" value="F:hydrolase activity"/>
    <property type="evidence" value="ECO:0007669"/>
    <property type="project" value="UniProtKB-UniRule"/>
</dbReference>
<dbReference type="EMBL" id="WSES01000002">
    <property type="protein sequence ID" value="MVW59284.1"/>
    <property type="molecule type" value="Genomic_DNA"/>
</dbReference>
<dbReference type="CDD" id="cd07209">
    <property type="entry name" value="Pat_hypo_Ecoli_Z1214_like"/>
    <property type="match status" value="1"/>
</dbReference>
<keyword evidence="7" id="KW-1185">Reference proteome</keyword>
<dbReference type="PANTHER" id="PTHR14226:SF57">
    <property type="entry name" value="BLR7027 PROTEIN"/>
    <property type="match status" value="1"/>
</dbReference>
<dbReference type="PANTHER" id="PTHR14226">
    <property type="entry name" value="NEUROPATHY TARGET ESTERASE/SWISS CHEESE D.MELANOGASTER"/>
    <property type="match status" value="1"/>
</dbReference>
<dbReference type="InterPro" id="IPR021095">
    <property type="entry name" value="DUF3734"/>
</dbReference>
<keyword evidence="2 4" id="KW-0442">Lipid degradation</keyword>
<gene>
    <name evidence="6" type="ORF">GPY61_05015</name>
</gene>
<accession>A0A7X3K5V4</accession>
<keyword evidence="3 4" id="KW-0443">Lipid metabolism</keyword>
<proteinExistence type="predicted"/>
<dbReference type="Proteomes" id="UP000443353">
    <property type="component" value="Unassembled WGS sequence"/>
</dbReference>
<dbReference type="Pfam" id="PF12536">
    <property type="entry name" value="DUF3734"/>
    <property type="match status" value="1"/>
</dbReference>
<dbReference type="PROSITE" id="PS51635">
    <property type="entry name" value="PNPLA"/>
    <property type="match status" value="1"/>
</dbReference>
<evidence type="ECO:0000259" key="5">
    <source>
        <dbReference type="PROSITE" id="PS51635"/>
    </source>
</evidence>
<dbReference type="Pfam" id="PF01734">
    <property type="entry name" value="Patatin"/>
    <property type="match status" value="1"/>
</dbReference>
<protein>
    <submittedName>
        <fullName evidence="6">Patatin-like phospholipase family protein</fullName>
    </submittedName>
</protein>
<comment type="caution">
    <text evidence="6">The sequence shown here is derived from an EMBL/GenBank/DDBJ whole genome shotgun (WGS) entry which is preliminary data.</text>
</comment>
<evidence type="ECO:0000313" key="7">
    <source>
        <dbReference type="Proteomes" id="UP000443353"/>
    </source>
</evidence>
<name>A0A7X3K5V4_9BURK</name>
<dbReference type="AlphaFoldDB" id="A0A7X3K5V4"/>
<dbReference type="Gene3D" id="3.40.1090.10">
    <property type="entry name" value="Cytosolic phospholipase A2 catalytic domain"/>
    <property type="match status" value="2"/>
</dbReference>